<dbReference type="EMBL" id="JACLAW010000002">
    <property type="protein sequence ID" value="MBC2664641.1"/>
    <property type="molecule type" value="Genomic_DNA"/>
</dbReference>
<dbReference type="PANTHER" id="PTHR43155:SF2">
    <property type="entry name" value="CYCLIC DI-GMP PHOSPHODIESTERASE PA4108"/>
    <property type="match status" value="1"/>
</dbReference>
<dbReference type="SUPFAM" id="SSF109604">
    <property type="entry name" value="HD-domain/PDEase-like"/>
    <property type="match status" value="1"/>
</dbReference>
<reference evidence="3 4" key="1">
    <citation type="submission" date="2020-08" db="EMBL/GenBank/DDBJ databases">
        <title>The genome sequence of type strain Novosphingobium flavum NBRC 111647.</title>
        <authorList>
            <person name="Liu Y."/>
        </authorList>
    </citation>
    <scope>NUCLEOTIDE SEQUENCE [LARGE SCALE GENOMIC DNA]</scope>
    <source>
        <strain evidence="3 4">NBRC 111647</strain>
    </source>
</reference>
<comment type="caution">
    <text evidence="3">The sequence shown here is derived from an EMBL/GenBank/DDBJ whole genome shotgun (WGS) entry which is preliminary data.</text>
</comment>
<dbReference type="GO" id="GO:0008081">
    <property type="term" value="F:phosphoric diester hydrolase activity"/>
    <property type="evidence" value="ECO:0007669"/>
    <property type="project" value="UniProtKB-ARBA"/>
</dbReference>
<dbReference type="AlphaFoldDB" id="A0A7X1FPK8"/>
<evidence type="ECO:0000256" key="1">
    <source>
        <dbReference type="SAM" id="MobiDB-lite"/>
    </source>
</evidence>
<organism evidence="3 4">
    <name type="scientific">Novosphingobium flavum</name>
    <dbReference type="NCBI Taxonomy" id="1778672"/>
    <lineage>
        <taxon>Bacteria</taxon>
        <taxon>Pseudomonadati</taxon>
        <taxon>Pseudomonadota</taxon>
        <taxon>Alphaproteobacteria</taxon>
        <taxon>Sphingomonadales</taxon>
        <taxon>Sphingomonadaceae</taxon>
        <taxon>Novosphingobium</taxon>
    </lineage>
</organism>
<dbReference type="RefSeq" id="WP_185662877.1">
    <property type="nucleotide sequence ID" value="NZ_JACLAW010000002.1"/>
</dbReference>
<dbReference type="InterPro" id="IPR003607">
    <property type="entry name" value="HD/PDEase_dom"/>
</dbReference>
<gene>
    <name evidence="3" type="ORF">H7F51_03805</name>
</gene>
<evidence type="ECO:0000313" key="3">
    <source>
        <dbReference type="EMBL" id="MBC2664641.1"/>
    </source>
</evidence>
<dbReference type="CDD" id="cd00077">
    <property type="entry name" value="HDc"/>
    <property type="match status" value="1"/>
</dbReference>
<keyword evidence="4" id="KW-1185">Reference proteome</keyword>
<dbReference type="PANTHER" id="PTHR43155">
    <property type="entry name" value="CYCLIC DI-GMP PHOSPHODIESTERASE PA4108-RELATED"/>
    <property type="match status" value="1"/>
</dbReference>
<accession>A0A7X1FPK8</accession>
<dbReference type="InterPro" id="IPR021812">
    <property type="entry name" value="DUF3391"/>
</dbReference>
<sequence>MLKRIDVSDLELGMFVHKLEGNWFRHPFWKSRFVLDDAATLATLQESSVPAVIIDTMRGLDLRPTPSNRAADRAAPNPRGGILAPGARRAARMARQPETAQTDLRSTRPTPMVREFGNAARVADRSRKVINQVFLEARLGKAIKASVVEPVVEDIFASVQRNPHAFNGLMRCKRENEFIYRHGLAVSALMISLGRQMKLPPEEIRHAGMTGLMLDIGVMQLPVDLTAYGGDFRRVDERIFAEHVRLGADLLDAGGIPDPVITACLEHHERLDGSGYPQQLEGDAISRLGRMAGICDTYDWLVNDSIEGTGLDPASSVAQLGLLTGCFDAEILRHFSDTVGIYPVGSVVLLSSGRLAMVVGQEDHDPLHPQVRTFWSAETRRPVAPIDIALASCFGEDRIEGTADPSDHGCDNFVDLRERLFAAACREG</sequence>
<protein>
    <submittedName>
        <fullName evidence="3">DUF3391 domain-containing protein</fullName>
    </submittedName>
</protein>
<evidence type="ECO:0000313" key="4">
    <source>
        <dbReference type="Proteomes" id="UP000566813"/>
    </source>
</evidence>
<name>A0A7X1FPK8_9SPHN</name>
<feature type="region of interest" description="Disordered" evidence="1">
    <location>
        <begin position="64"/>
        <end position="105"/>
    </location>
</feature>
<feature type="domain" description="HD-GYP" evidence="2">
    <location>
        <begin position="153"/>
        <end position="351"/>
    </location>
</feature>
<dbReference type="Gene3D" id="1.10.3210.10">
    <property type="entry name" value="Hypothetical protein af1432"/>
    <property type="match status" value="1"/>
</dbReference>
<proteinExistence type="predicted"/>
<dbReference type="Pfam" id="PF13487">
    <property type="entry name" value="HD_5"/>
    <property type="match status" value="1"/>
</dbReference>
<evidence type="ECO:0000259" key="2">
    <source>
        <dbReference type="PROSITE" id="PS51832"/>
    </source>
</evidence>
<dbReference type="Proteomes" id="UP000566813">
    <property type="component" value="Unassembled WGS sequence"/>
</dbReference>
<dbReference type="PROSITE" id="PS51832">
    <property type="entry name" value="HD_GYP"/>
    <property type="match status" value="1"/>
</dbReference>
<dbReference type="InterPro" id="IPR037522">
    <property type="entry name" value="HD_GYP_dom"/>
</dbReference>
<dbReference type="Pfam" id="PF11871">
    <property type="entry name" value="DUF3391"/>
    <property type="match status" value="1"/>
</dbReference>